<comment type="caution">
    <text evidence="2">The sequence shown here is derived from an EMBL/GenBank/DDBJ whole genome shotgun (WGS) entry which is preliminary data.</text>
</comment>
<dbReference type="EMBL" id="JANRMI010000002">
    <property type="protein sequence ID" value="MDG0816503.1"/>
    <property type="molecule type" value="Genomic_DNA"/>
</dbReference>
<protein>
    <submittedName>
        <fullName evidence="2">Uncharacterized protein</fullName>
    </submittedName>
</protein>
<accession>A0ABT6DI18</accession>
<evidence type="ECO:0000313" key="3">
    <source>
        <dbReference type="Proteomes" id="UP001152321"/>
    </source>
</evidence>
<sequence>MKNQRRYKRSESKKAAQRGLVSGRKPKKASLKLGAHHFHETKKSSKVKH</sequence>
<feature type="region of interest" description="Disordered" evidence="1">
    <location>
        <begin position="1"/>
        <end position="49"/>
    </location>
</feature>
<proteinExistence type="predicted"/>
<dbReference type="RefSeq" id="WP_277577982.1">
    <property type="nucleotide sequence ID" value="NZ_JANRMI010000002.1"/>
</dbReference>
<gene>
    <name evidence="2" type="ORF">NWE73_09020</name>
</gene>
<dbReference type="Proteomes" id="UP001152321">
    <property type="component" value="Unassembled WGS sequence"/>
</dbReference>
<feature type="compositionally biased region" description="Basic residues" evidence="1">
    <location>
        <begin position="24"/>
        <end position="36"/>
    </location>
</feature>
<reference evidence="2" key="1">
    <citation type="submission" date="2022-08" db="EMBL/GenBank/DDBJ databases">
        <title>Novel Bdellovibrio Species Isolated from Svalbard: Designation Bdellovibrio svalbardensis.</title>
        <authorList>
            <person name="Mitchell R.J."/>
            <person name="Choi S.Y."/>
        </authorList>
    </citation>
    <scope>NUCLEOTIDE SEQUENCE</scope>
    <source>
        <strain evidence="2">PAP01</strain>
    </source>
</reference>
<name>A0ABT6DI18_9BACT</name>
<evidence type="ECO:0000256" key="1">
    <source>
        <dbReference type="SAM" id="MobiDB-lite"/>
    </source>
</evidence>
<evidence type="ECO:0000313" key="2">
    <source>
        <dbReference type="EMBL" id="MDG0816503.1"/>
    </source>
</evidence>
<keyword evidence="3" id="KW-1185">Reference proteome</keyword>
<organism evidence="2 3">
    <name type="scientific">Bdellovibrio svalbardensis</name>
    <dbReference type="NCBI Taxonomy" id="2972972"/>
    <lineage>
        <taxon>Bacteria</taxon>
        <taxon>Pseudomonadati</taxon>
        <taxon>Bdellovibrionota</taxon>
        <taxon>Bdellovibrionia</taxon>
        <taxon>Bdellovibrionales</taxon>
        <taxon>Pseudobdellovibrionaceae</taxon>
        <taxon>Bdellovibrio</taxon>
    </lineage>
</organism>